<evidence type="ECO:0000313" key="7">
    <source>
        <dbReference type="Proteomes" id="UP001648503"/>
    </source>
</evidence>
<keyword evidence="7" id="KW-1185">Reference proteome</keyword>
<feature type="region of interest" description="Disordered" evidence="1">
    <location>
        <begin position="340"/>
        <end position="391"/>
    </location>
</feature>
<gene>
    <name evidence="6" type="ORF">BASA50_009362</name>
</gene>
<evidence type="ECO:0000256" key="1">
    <source>
        <dbReference type="SAM" id="MobiDB-lite"/>
    </source>
</evidence>
<organism evidence="6 7">
    <name type="scientific">Batrachochytrium salamandrivorans</name>
    <dbReference type="NCBI Taxonomy" id="1357716"/>
    <lineage>
        <taxon>Eukaryota</taxon>
        <taxon>Fungi</taxon>
        <taxon>Fungi incertae sedis</taxon>
        <taxon>Chytridiomycota</taxon>
        <taxon>Chytridiomycota incertae sedis</taxon>
        <taxon>Chytridiomycetes</taxon>
        <taxon>Rhizophydiales</taxon>
        <taxon>Rhizophydiales incertae sedis</taxon>
        <taxon>Batrachochytrium</taxon>
    </lineage>
</organism>
<comment type="caution">
    <text evidence="6">The sequence shown here is derived from an EMBL/GenBank/DDBJ whole genome shotgun (WGS) entry which is preliminary data.</text>
</comment>
<keyword evidence="2" id="KW-0812">Transmembrane</keyword>
<feature type="compositionally biased region" description="Pro residues" evidence="1">
    <location>
        <begin position="340"/>
        <end position="358"/>
    </location>
</feature>
<protein>
    <recommendedName>
        <fullName evidence="4 5">EGF-like domain-containing protein</fullName>
    </recommendedName>
</protein>
<keyword evidence="2" id="KW-1133">Transmembrane helix</keyword>
<dbReference type="EMBL" id="JAFCIX010000433">
    <property type="protein sequence ID" value="KAH6590387.1"/>
    <property type="molecule type" value="Genomic_DNA"/>
</dbReference>
<evidence type="ECO:0000256" key="2">
    <source>
        <dbReference type="SAM" id="Phobius"/>
    </source>
</evidence>
<keyword evidence="3" id="KW-0732">Signal</keyword>
<dbReference type="PROSITE" id="PS00022">
    <property type="entry name" value="EGF_1"/>
    <property type="match status" value="1"/>
</dbReference>
<proteinExistence type="predicted"/>
<evidence type="ECO:0000259" key="5">
    <source>
        <dbReference type="PROSITE" id="PS01186"/>
    </source>
</evidence>
<evidence type="ECO:0000256" key="3">
    <source>
        <dbReference type="SAM" id="SignalP"/>
    </source>
</evidence>
<feature type="transmembrane region" description="Helical" evidence="2">
    <location>
        <begin position="628"/>
        <end position="654"/>
    </location>
</feature>
<feature type="chain" id="PRO_5045868122" description="EGF-like domain-containing protein" evidence="3">
    <location>
        <begin position="19"/>
        <end position="655"/>
    </location>
</feature>
<name>A0ABQ8F1H6_9FUNG</name>
<accession>A0ABQ8F1H6</accession>
<dbReference type="InterPro" id="IPR000742">
    <property type="entry name" value="EGF"/>
</dbReference>
<evidence type="ECO:0000313" key="6">
    <source>
        <dbReference type="EMBL" id="KAH6590387.1"/>
    </source>
</evidence>
<keyword evidence="2" id="KW-0472">Membrane</keyword>
<feature type="signal peptide" evidence="3">
    <location>
        <begin position="1"/>
        <end position="18"/>
    </location>
</feature>
<reference evidence="6 7" key="1">
    <citation type="submission" date="2021-02" db="EMBL/GenBank/DDBJ databases">
        <title>Variation within the Batrachochytrium salamandrivorans European outbreak.</title>
        <authorList>
            <person name="Kelly M."/>
            <person name="Pasmans F."/>
            <person name="Shea T.P."/>
            <person name="Munoz J.F."/>
            <person name="Carranza S."/>
            <person name="Cuomo C.A."/>
            <person name="Martel A."/>
        </authorList>
    </citation>
    <scope>NUCLEOTIDE SEQUENCE [LARGE SCALE GENOMIC DNA]</scope>
    <source>
        <strain evidence="6 7">AMFP18/2</strain>
    </source>
</reference>
<dbReference type="Proteomes" id="UP001648503">
    <property type="component" value="Unassembled WGS sequence"/>
</dbReference>
<feature type="compositionally biased region" description="Low complexity" evidence="1">
    <location>
        <begin position="359"/>
        <end position="391"/>
    </location>
</feature>
<sequence>MLSRLIITFLCAAAIGSASRVFLTFDLEPVVFKDTDISTSVSVQLLSKPIEEVTVYLEHPSMFMSTCAIVFNPDNWNVLRPIGLMPVPSLLESSDPLKQPEMDSGLLLKAVSASALLKKSVSVDFLKIIQASKHLSRCNIVNTVVTTFDGLGLLSIKPGWYQMVSTEDLEVQILWGKCGAKLACVKTVVFRYGSSVMSMDTRGPVKGIDEYSMTEVTRNTNGVRYTSGPEVGIHRIVFPCGSKLSIVVFNKNGAVNLQVILLLVAGYQSPRGLCNIPQPPSPDNKLIGFDGKLYSHGKEEEVDVYARSWGIKDEDVLTNPGARTSIPPIQRPRTMCKFPKPPKPPQPKLVIPVPPPPTTTGTTTTGSTTATAPYSASTLPSTTSTTTSSTATIYPPPPTPSGYVPPPPPPPPYVIVEIKKCCQSIFNIPSCNAIVPAESYIQSCISDAQTSGSYVFSDKVKQTYLAKCRTLTDDMIRGTTKEVIDQGTKIKKECGFGNGTCINSCSGKGTCTDSGCACSPGFSGMDCSMDLTKATQYDQSVNEYRINVNVTIVQQPTGQHSKLPVSDPYATPAPYSPYGPSVLSTPSVDQSLASFVGTLPKPSTVSPQIAKKSQPVSPESYDDFQKPIISSVISLGPLHMVSAAAVVITSYILLL</sequence>
<dbReference type="PROSITE" id="PS01186">
    <property type="entry name" value="EGF_2"/>
    <property type="match status" value="1"/>
</dbReference>
<evidence type="ECO:0000259" key="4">
    <source>
        <dbReference type="PROSITE" id="PS00022"/>
    </source>
</evidence>
<feature type="domain" description="EGF-like" evidence="4 5">
    <location>
        <begin position="516"/>
        <end position="527"/>
    </location>
</feature>